<evidence type="ECO:0000256" key="3">
    <source>
        <dbReference type="ARBA" id="ARBA00022989"/>
    </source>
</evidence>
<feature type="transmembrane region" description="Helical" evidence="5">
    <location>
        <begin position="41"/>
        <end position="58"/>
    </location>
</feature>
<dbReference type="AlphaFoldDB" id="A0A4R6HVD4"/>
<organism evidence="7 8">
    <name type="scientific">Halomonas ventosae</name>
    <dbReference type="NCBI Taxonomy" id="229007"/>
    <lineage>
        <taxon>Bacteria</taxon>
        <taxon>Pseudomonadati</taxon>
        <taxon>Pseudomonadota</taxon>
        <taxon>Gammaproteobacteria</taxon>
        <taxon>Oceanospirillales</taxon>
        <taxon>Halomonadaceae</taxon>
        <taxon>Halomonas</taxon>
    </lineage>
</organism>
<evidence type="ECO:0000259" key="6">
    <source>
        <dbReference type="Pfam" id="PF01699"/>
    </source>
</evidence>
<feature type="transmembrane region" description="Helical" evidence="5">
    <location>
        <begin position="306"/>
        <end position="322"/>
    </location>
</feature>
<dbReference type="PANTHER" id="PTHR10846">
    <property type="entry name" value="SODIUM/POTASSIUM/CALCIUM EXCHANGER"/>
    <property type="match status" value="1"/>
</dbReference>
<comment type="caution">
    <text evidence="7">The sequence shown here is derived from an EMBL/GenBank/DDBJ whole genome shotgun (WGS) entry which is preliminary data.</text>
</comment>
<accession>A0A4R6HVD4</accession>
<dbReference type="Proteomes" id="UP000295150">
    <property type="component" value="Unassembled WGS sequence"/>
</dbReference>
<dbReference type="GO" id="GO:0005262">
    <property type="term" value="F:calcium channel activity"/>
    <property type="evidence" value="ECO:0007669"/>
    <property type="project" value="TreeGrafter"/>
</dbReference>
<dbReference type="NCBIfam" id="TIGR00367">
    <property type="entry name" value="calcium/sodium antiporter"/>
    <property type="match status" value="1"/>
</dbReference>
<dbReference type="Pfam" id="PF01699">
    <property type="entry name" value="Na_Ca_ex"/>
    <property type="match status" value="2"/>
</dbReference>
<keyword evidence="3 5" id="KW-1133">Transmembrane helix</keyword>
<gene>
    <name evidence="7" type="ORF">DFO68_10463</name>
</gene>
<evidence type="ECO:0000256" key="5">
    <source>
        <dbReference type="SAM" id="Phobius"/>
    </source>
</evidence>
<keyword evidence="4 5" id="KW-0472">Membrane</keyword>
<evidence type="ECO:0000313" key="7">
    <source>
        <dbReference type="EMBL" id="TDO12551.1"/>
    </source>
</evidence>
<comment type="subcellular location">
    <subcellularLocation>
        <location evidence="1">Membrane</location>
        <topology evidence="1">Multi-pass membrane protein</topology>
    </subcellularLocation>
</comment>
<proteinExistence type="predicted"/>
<feature type="transmembrane region" description="Helical" evidence="5">
    <location>
        <begin position="109"/>
        <end position="132"/>
    </location>
</feature>
<evidence type="ECO:0000256" key="2">
    <source>
        <dbReference type="ARBA" id="ARBA00022692"/>
    </source>
</evidence>
<dbReference type="InterPro" id="IPR004837">
    <property type="entry name" value="NaCa_Exmemb"/>
</dbReference>
<evidence type="ECO:0000256" key="1">
    <source>
        <dbReference type="ARBA" id="ARBA00004141"/>
    </source>
</evidence>
<feature type="transmembrane region" description="Helical" evidence="5">
    <location>
        <begin position="144"/>
        <end position="160"/>
    </location>
</feature>
<sequence length="359" mass="37338">MELIVAPPRDGQPQTAWRLAPLVFGMFNVRLPLTSYADSEMLLPLLIILLGFIGLLWSAERFVGVAAATAWRAGMSTLLVGMTVVSLGTSAPEIVVSVMASLDGAPNLAIGNALGSNIANIALVLGITALAVPIPVRFSIVRRELPLLLGATGLAGYALANSHLDRLDGILLLVLLAFSLWWLFRADSPDGESIGEIPEMPLSRALAWLVGTLAIMVASSRALVWGASELARGLGVSELVIGLTVVAIGTSLPELAACLASALKRHHDLAIGNVIGSNLFNMLTVLPVPALLAPGITDSAAAGRDYPVMLVLTLALGALLLWNRHGQLGRLPGALLVIAYAGYLLWLGNSGPAAAGLSP</sequence>
<feature type="transmembrane region" description="Helical" evidence="5">
    <location>
        <begin position="275"/>
        <end position="294"/>
    </location>
</feature>
<keyword evidence="2 5" id="KW-0812">Transmembrane</keyword>
<keyword evidence="8" id="KW-1185">Reference proteome</keyword>
<evidence type="ECO:0000313" key="8">
    <source>
        <dbReference type="Proteomes" id="UP000295150"/>
    </source>
</evidence>
<feature type="transmembrane region" description="Helical" evidence="5">
    <location>
        <begin position="70"/>
        <end position="89"/>
    </location>
</feature>
<dbReference type="GO" id="GO:0005886">
    <property type="term" value="C:plasma membrane"/>
    <property type="evidence" value="ECO:0007669"/>
    <property type="project" value="TreeGrafter"/>
</dbReference>
<feature type="transmembrane region" description="Helical" evidence="5">
    <location>
        <begin position="239"/>
        <end position="263"/>
    </location>
</feature>
<feature type="transmembrane region" description="Helical" evidence="5">
    <location>
        <begin position="166"/>
        <end position="184"/>
    </location>
</feature>
<name>A0A4R6HVD4_9GAMM</name>
<feature type="domain" description="Sodium/calcium exchanger membrane region" evidence="6">
    <location>
        <begin position="45"/>
        <end position="184"/>
    </location>
</feature>
<dbReference type="GO" id="GO:0006874">
    <property type="term" value="P:intracellular calcium ion homeostasis"/>
    <property type="evidence" value="ECO:0007669"/>
    <property type="project" value="TreeGrafter"/>
</dbReference>
<protein>
    <submittedName>
        <fullName evidence="7">Cation:H+ antiporter</fullName>
    </submittedName>
</protein>
<dbReference type="InterPro" id="IPR044880">
    <property type="entry name" value="NCX_ion-bd_dom_sf"/>
</dbReference>
<feature type="domain" description="Sodium/calcium exchanger membrane region" evidence="6">
    <location>
        <begin position="205"/>
        <end position="346"/>
    </location>
</feature>
<dbReference type="GO" id="GO:0008273">
    <property type="term" value="F:calcium, potassium:sodium antiporter activity"/>
    <property type="evidence" value="ECO:0007669"/>
    <property type="project" value="TreeGrafter"/>
</dbReference>
<dbReference type="Gene3D" id="1.20.1420.30">
    <property type="entry name" value="NCX, central ion-binding region"/>
    <property type="match status" value="1"/>
</dbReference>
<feature type="transmembrane region" description="Helical" evidence="5">
    <location>
        <begin position="334"/>
        <end position="355"/>
    </location>
</feature>
<dbReference type="PANTHER" id="PTHR10846:SF8">
    <property type="entry name" value="INNER MEMBRANE PROTEIN YRBG"/>
    <property type="match status" value="1"/>
</dbReference>
<feature type="transmembrane region" description="Helical" evidence="5">
    <location>
        <begin position="205"/>
        <end position="227"/>
    </location>
</feature>
<dbReference type="InterPro" id="IPR004481">
    <property type="entry name" value="K/Na/Ca-exchanger"/>
</dbReference>
<reference evidence="7 8" key="1">
    <citation type="submission" date="2019-03" db="EMBL/GenBank/DDBJ databases">
        <title>Freshwater and sediment microbial communities from various areas in North America, analyzing microbe dynamics in response to fracking.</title>
        <authorList>
            <person name="Lamendella R."/>
        </authorList>
    </citation>
    <scope>NUCLEOTIDE SEQUENCE [LARGE SCALE GENOMIC DNA]</scope>
    <source>
        <strain evidence="7 8">1_TX</strain>
    </source>
</reference>
<evidence type="ECO:0000256" key="4">
    <source>
        <dbReference type="ARBA" id="ARBA00023136"/>
    </source>
</evidence>
<dbReference type="EMBL" id="SNWH01000004">
    <property type="protein sequence ID" value="TDO12551.1"/>
    <property type="molecule type" value="Genomic_DNA"/>
</dbReference>